<dbReference type="GO" id="GO:0005675">
    <property type="term" value="C:transcription factor TFIIH holo complex"/>
    <property type="evidence" value="ECO:0007669"/>
    <property type="project" value="TreeGrafter"/>
</dbReference>
<dbReference type="PANTHER" id="PTHR12683:SF13">
    <property type="entry name" value="CDK-ACTIVATING KINASE ASSEMBLY FACTOR MAT1"/>
    <property type="match status" value="1"/>
</dbReference>
<dbReference type="InterPro" id="IPR057657">
    <property type="entry name" value="MAT1_CAK-anch"/>
</dbReference>
<sequence>MLFLVNLSPPQTRAEELEELLLLEQQGNEQAGWRCWEEQKSSWAEEQAGSAGADCLRVHGCEIIKSLLPVIVLQAALSSFCDSKASWLHCVELWALEEQSQLPATILLAQHKVRAAQLETQIEQQKQTVKPTNLFSTGIHMRQTVSLMAVPKVEEVLYHYKPLQVKTYGPPVPELEQLGRLGYLNHVRAAMPQDTAGGYTSALACHRAVQDAFSGLFPPKG</sequence>
<accession>A0AAD3RKG5</accession>
<name>A0AAD3RKG5_LATJO</name>
<keyword evidence="2" id="KW-0418">Kinase</keyword>
<comment type="caution">
    <text evidence="2">The sequence shown here is derived from an EMBL/GenBank/DDBJ whole genome shotgun (WGS) entry which is preliminary data.</text>
</comment>
<dbReference type="GO" id="GO:0006357">
    <property type="term" value="P:regulation of transcription by RNA polymerase II"/>
    <property type="evidence" value="ECO:0007669"/>
    <property type="project" value="TreeGrafter"/>
</dbReference>
<evidence type="ECO:0000259" key="1">
    <source>
        <dbReference type="Pfam" id="PF25811"/>
    </source>
</evidence>
<keyword evidence="2" id="KW-0808">Transferase</keyword>
<organism evidence="2 3">
    <name type="scientific">Lates japonicus</name>
    <name type="common">Japanese lates</name>
    <dbReference type="NCBI Taxonomy" id="270547"/>
    <lineage>
        <taxon>Eukaryota</taxon>
        <taxon>Metazoa</taxon>
        <taxon>Chordata</taxon>
        <taxon>Craniata</taxon>
        <taxon>Vertebrata</taxon>
        <taxon>Euteleostomi</taxon>
        <taxon>Actinopterygii</taxon>
        <taxon>Neopterygii</taxon>
        <taxon>Teleostei</taxon>
        <taxon>Neoteleostei</taxon>
        <taxon>Acanthomorphata</taxon>
        <taxon>Carangaria</taxon>
        <taxon>Carangaria incertae sedis</taxon>
        <taxon>Centropomidae</taxon>
        <taxon>Lates</taxon>
    </lineage>
</organism>
<dbReference type="Pfam" id="PF25811">
    <property type="entry name" value="CAK-anch_MAT1"/>
    <property type="match status" value="1"/>
</dbReference>
<dbReference type="GO" id="GO:0006281">
    <property type="term" value="P:DNA repair"/>
    <property type="evidence" value="ECO:0007669"/>
    <property type="project" value="TreeGrafter"/>
</dbReference>
<dbReference type="AlphaFoldDB" id="A0AAD3RKG5"/>
<dbReference type="PANTHER" id="PTHR12683">
    <property type="entry name" value="CDK-ACTIVATING KINASE ASSEMBLY FACTOR MAT1"/>
    <property type="match status" value="1"/>
</dbReference>
<evidence type="ECO:0000313" key="2">
    <source>
        <dbReference type="EMBL" id="GLD73769.1"/>
    </source>
</evidence>
<dbReference type="GO" id="GO:0016301">
    <property type="term" value="F:kinase activity"/>
    <property type="evidence" value="ECO:0007669"/>
    <property type="project" value="UniProtKB-KW"/>
</dbReference>
<proteinExistence type="predicted"/>
<feature type="domain" description="MAT1 C-terminal CAK anchor" evidence="1">
    <location>
        <begin position="167"/>
        <end position="217"/>
    </location>
</feature>
<dbReference type="Proteomes" id="UP001279410">
    <property type="component" value="Unassembled WGS sequence"/>
</dbReference>
<dbReference type="EMBL" id="BRZM01001802">
    <property type="protein sequence ID" value="GLD73769.1"/>
    <property type="molecule type" value="Genomic_DNA"/>
</dbReference>
<protein>
    <submittedName>
        <fullName evidence="2">CDK-activating kinase assembly factor MAT1</fullName>
    </submittedName>
</protein>
<gene>
    <name evidence="2" type="ORF">AKAME5_002509400</name>
</gene>
<keyword evidence="3" id="KW-1185">Reference proteome</keyword>
<evidence type="ECO:0000313" key="3">
    <source>
        <dbReference type="Proteomes" id="UP001279410"/>
    </source>
</evidence>
<reference evidence="2" key="1">
    <citation type="submission" date="2022-08" db="EMBL/GenBank/DDBJ databases">
        <title>Genome sequencing of akame (Lates japonicus).</title>
        <authorList>
            <person name="Hashiguchi Y."/>
            <person name="Takahashi H."/>
        </authorList>
    </citation>
    <scope>NUCLEOTIDE SEQUENCE</scope>
    <source>
        <strain evidence="2">Kochi</strain>
    </source>
</reference>